<protein>
    <submittedName>
        <fullName evidence="2">Uncharacterized protein</fullName>
    </submittedName>
</protein>
<dbReference type="Proteomes" id="UP000325030">
    <property type="component" value="Chromosome"/>
</dbReference>
<name>A0A510DTN3_9CREN</name>
<dbReference type="AlphaFoldDB" id="A0A510DTN3"/>
<keyword evidence="4" id="KW-1185">Reference proteome</keyword>
<reference evidence="5" key="1">
    <citation type="submission" date="2018-09" db="EMBL/GenBank/DDBJ databases">
        <title>Complete Genome Sequencing of Sulfolobus sp. JCM 16834.</title>
        <authorList>
            <person name="Kato S."/>
            <person name="Itoh T."/>
            <person name="Ohkuma M."/>
        </authorList>
    </citation>
    <scope>NUCLEOTIDE SEQUENCE [LARGE SCALE GENOMIC DNA]</scope>
    <source>
        <strain evidence="5">IC-007</strain>
    </source>
</reference>
<evidence type="ECO:0000313" key="5">
    <source>
        <dbReference type="Proteomes" id="UP000325030"/>
    </source>
</evidence>
<keyword evidence="1" id="KW-0812">Transmembrane</keyword>
<reference evidence="2 4" key="2">
    <citation type="journal article" date="2020" name="Int. J. Syst. Evol. Microbiol.">
        <title>Sulfuracidifex tepidarius gen. nov., sp. nov. and transfer of Sulfolobus metallicus Huber and Stetter 1992 to the genus Sulfuracidifex as Sulfuracidifex metallicus comb. nov.</title>
        <authorList>
            <person name="Itoh T."/>
            <person name="Miura T."/>
            <person name="Sakai H.D."/>
            <person name="Kato S."/>
            <person name="Ohkuma M."/>
            <person name="Takashina T."/>
        </authorList>
    </citation>
    <scope>NUCLEOTIDE SEQUENCE [LARGE SCALE GENOMIC DNA]</scope>
    <source>
        <strain evidence="2 4">IC-006</strain>
        <strain evidence="3">IC-007</strain>
    </source>
</reference>
<dbReference type="GeneID" id="41717092"/>
<keyword evidence="1" id="KW-1133">Transmembrane helix</keyword>
<sequence length="64" mass="7103">MEVKFNKKVVMFLIANIVVSDIIGMASQEWVSVKSGLCSSAETIALRHRTYLILYDVLIKSDGA</sequence>
<proteinExistence type="predicted"/>
<dbReference type="RefSeq" id="WP_054846142.1">
    <property type="nucleotide sequence ID" value="NZ_AP018929.1"/>
</dbReference>
<gene>
    <name evidence="2" type="ORF">IC006_0702</name>
    <name evidence="3" type="ORF">IC007_0676</name>
</gene>
<dbReference type="EMBL" id="AP018929">
    <property type="protein sequence ID" value="BBG23418.1"/>
    <property type="molecule type" value="Genomic_DNA"/>
</dbReference>
<evidence type="ECO:0000313" key="4">
    <source>
        <dbReference type="Proteomes" id="UP000322983"/>
    </source>
</evidence>
<evidence type="ECO:0000313" key="3">
    <source>
        <dbReference type="EMBL" id="BBG26171.1"/>
    </source>
</evidence>
<dbReference type="EMBL" id="AP018930">
    <property type="protein sequence ID" value="BBG26171.1"/>
    <property type="molecule type" value="Genomic_DNA"/>
</dbReference>
<dbReference type="KEGG" id="step:IC006_0702"/>
<evidence type="ECO:0000256" key="1">
    <source>
        <dbReference type="SAM" id="Phobius"/>
    </source>
</evidence>
<accession>A0A510DTN3</accession>
<feature type="transmembrane region" description="Helical" evidence="1">
    <location>
        <begin position="9"/>
        <end position="27"/>
    </location>
</feature>
<keyword evidence="1" id="KW-0472">Membrane</keyword>
<organism evidence="2 4">
    <name type="scientific">Sulfuracidifex tepidarius</name>
    <dbReference type="NCBI Taxonomy" id="1294262"/>
    <lineage>
        <taxon>Archaea</taxon>
        <taxon>Thermoproteota</taxon>
        <taxon>Thermoprotei</taxon>
        <taxon>Sulfolobales</taxon>
        <taxon>Sulfolobaceae</taxon>
        <taxon>Sulfuracidifex</taxon>
    </lineage>
</organism>
<dbReference type="Proteomes" id="UP000322983">
    <property type="component" value="Chromosome"/>
</dbReference>
<accession>A0A510E106</accession>
<evidence type="ECO:0000313" key="2">
    <source>
        <dbReference type="EMBL" id="BBG23418.1"/>
    </source>
</evidence>